<protein>
    <submittedName>
        <fullName evidence="1">Uncharacterized protein</fullName>
    </submittedName>
</protein>
<keyword evidence="2" id="KW-1185">Reference proteome</keyword>
<name>A0AAE7WTX0_9CAUD</name>
<reference evidence="1" key="1">
    <citation type="submission" date="2021-06" db="EMBL/GenBank/DDBJ databases">
        <title>Complete genome sequence of Erwinia phage pEa_SNUABM_7.</title>
        <authorList>
            <person name="Kim S.G."/>
            <person name="Park S.C."/>
        </authorList>
    </citation>
    <scope>NUCLEOTIDE SEQUENCE</scope>
</reference>
<accession>A0AAE7WTX0</accession>
<proteinExistence type="predicted"/>
<organism evidence="1 2">
    <name type="scientific">Erwinia phage pEa_SNUABM_7</name>
    <dbReference type="NCBI Taxonomy" id="2866695"/>
    <lineage>
        <taxon>Viruses</taxon>
        <taxon>Duplodnaviria</taxon>
        <taxon>Heunggongvirae</taxon>
        <taxon>Uroviricota</taxon>
        <taxon>Caudoviricetes</taxon>
        <taxon>Snuvirus</taxon>
        <taxon>Snuvirus SNUABM7</taxon>
    </lineage>
</organism>
<evidence type="ECO:0000313" key="1">
    <source>
        <dbReference type="EMBL" id="QYW04997.1"/>
    </source>
</evidence>
<evidence type="ECO:0000313" key="2">
    <source>
        <dbReference type="Proteomes" id="UP000827609"/>
    </source>
</evidence>
<sequence>MFYDYVFNFDERQTLLSLAESKYLLKRDIPEYLKKSKHAIEIRHTVTNRGRERRSGTITTPIVPRIHTRDVMRLLDDIRDNATYSSCQSLAELFELGLGVPRQKDIATYLHAYSREHDKKGIGIKYIRKLVVDYHRKHRRSMAGSRWLMPAAYTANLLNMQNFIHLKEDGYKGKVKTPDGIPVVLIYQSTEYATGEFTLCDAFMISPMGYPMPFAQIALRPEFKAVPKTFCSQALRGKGMYSMVLGMIYWEKGDSVELTREVMEIDDNQYLTLLDDERYADRRSDEYSAMLVKREEFRRNRDKWQSVIDKYGQTVRTLKPEISARLDRARQFFYDRSEFLKEFESQEKRENTRASKRFAVASAMFAAIDCGTIADRQTYLAVSTKIDKVHDILGKWGFNTVKSVNASLKKSLLTYDESGVSRVWSL</sequence>
<dbReference type="Proteomes" id="UP000827609">
    <property type="component" value="Segment"/>
</dbReference>
<dbReference type="EMBL" id="MZ475896">
    <property type="protein sequence ID" value="QYW04997.1"/>
    <property type="molecule type" value="Genomic_DNA"/>
</dbReference>
<gene>
    <name evidence="1" type="ORF">pEaSNUABM7_00329</name>
</gene>